<dbReference type="PATRIC" id="fig|1300345.3.peg.1020"/>
<dbReference type="EMBL" id="JRKJ01000005">
    <property type="protein sequence ID" value="KGQ19945.1"/>
    <property type="molecule type" value="Genomic_DNA"/>
</dbReference>
<evidence type="ECO:0000313" key="1">
    <source>
        <dbReference type="EMBL" id="KGQ19945.1"/>
    </source>
</evidence>
<keyword evidence="2" id="KW-1185">Reference proteome</keyword>
<proteinExistence type="predicted"/>
<name>A0A0A2WNS3_9GAMM</name>
<comment type="caution">
    <text evidence="1">The sequence shown here is derived from an EMBL/GenBank/DDBJ whole genome shotgun (WGS) entry which is preliminary data.</text>
</comment>
<dbReference type="Proteomes" id="UP000030518">
    <property type="component" value="Unassembled WGS sequence"/>
</dbReference>
<evidence type="ECO:0000313" key="2">
    <source>
        <dbReference type="Proteomes" id="UP000030518"/>
    </source>
</evidence>
<gene>
    <name evidence="1" type="ORF">LF41_2452</name>
</gene>
<reference evidence="1 2" key="1">
    <citation type="submission" date="2014-09" db="EMBL/GenBank/DDBJ databases">
        <title>Genome sequences of Lysobacter dokdonensis DS-58.</title>
        <authorList>
            <person name="Kim J.F."/>
            <person name="Kwak M.-J."/>
        </authorList>
    </citation>
    <scope>NUCLEOTIDE SEQUENCE [LARGE SCALE GENOMIC DNA]</scope>
    <source>
        <strain evidence="1 2">DS-58</strain>
    </source>
</reference>
<organism evidence="1 2">
    <name type="scientific">Lysobacter dokdonensis DS-58</name>
    <dbReference type="NCBI Taxonomy" id="1300345"/>
    <lineage>
        <taxon>Bacteria</taxon>
        <taxon>Pseudomonadati</taxon>
        <taxon>Pseudomonadota</taxon>
        <taxon>Gammaproteobacteria</taxon>
        <taxon>Lysobacterales</taxon>
        <taxon>Lysobacteraceae</taxon>
        <taxon>Noviluteimonas</taxon>
    </lineage>
</organism>
<dbReference type="STRING" id="1300345.LF41_2452"/>
<dbReference type="AlphaFoldDB" id="A0A0A2WNS3"/>
<accession>A0A0A2WNS3</accession>
<protein>
    <submittedName>
        <fullName evidence="1">Uncharacterized protein</fullName>
    </submittedName>
</protein>
<sequence length="37" mass="3995">MGDFGGDYFGIAVGVQISGHGYGVHDNEGDYQIEAYR</sequence>